<keyword evidence="1" id="KW-0472">Membrane</keyword>
<feature type="transmembrane region" description="Helical" evidence="1">
    <location>
        <begin position="20"/>
        <end position="39"/>
    </location>
</feature>
<feature type="transmembrane region" description="Helical" evidence="1">
    <location>
        <begin position="117"/>
        <end position="142"/>
    </location>
</feature>
<sequence>MSAAAPALHRTVLRLHRTTLACWTLFVTAVLGWLGWLGGVSAPHIRHLETTCDPVRDLCNIPYLGWVYGERLGYVASVIGYGFLAVAAYAGGALIGRELENGTAALAWTQGVTPTRWLAAKLTVPALALTAGDGTLVAAFRWGWTPHRDLRLGDDWSFGGIFLARGPATPAYALCALAVGALTALLLRRTLPALAVSLGATGLLHLLLAHVRPYLWPRLTRTEPHPFELDNSAWEVARGRTAGGGHWATYHPPSHFWPLHLMETGIVLAVAALTTAAAFALVRRRTA</sequence>
<keyword evidence="1" id="KW-0812">Transmembrane</keyword>
<evidence type="ECO:0000256" key="1">
    <source>
        <dbReference type="SAM" id="Phobius"/>
    </source>
</evidence>
<proteinExistence type="predicted"/>
<dbReference type="EMBL" id="BNBF01000045">
    <property type="protein sequence ID" value="GHG77280.1"/>
    <property type="molecule type" value="Genomic_DNA"/>
</dbReference>
<name>A0A919F4B0_9ACTN</name>
<organism evidence="2 3">
    <name type="scientific">Streptomyces capoamus</name>
    <dbReference type="NCBI Taxonomy" id="68183"/>
    <lineage>
        <taxon>Bacteria</taxon>
        <taxon>Bacillati</taxon>
        <taxon>Actinomycetota</taxon>
        <taxon>Actinomycetes</taxon>
        <taxon>Kitasatosporales</taxon>
        <taxon>Streptomycetaceae</taxon>
        <taxon>Streptomyces</taxon>
    </lineage>
</organism>
<keyword evidence="1" id="KW-1133">Transmembrane helix</keyword>
<feature type="transmembrane region" description="Helical" evidence="1">
    <location>
        <begin position="72"/>
        <end position="96"/>
    </location>
</feature>
<evidence type="ECO:0000313" key="3">
    <source>
        <dbReference type="Proteomes" id="UP000619355"/>
    </source>
</evidence>
<dbReference type="AlphaFoldDB" id="A0A919F4B0"/>
<keyword evidence="3" id="KW-1185">Reference proteome</keyword>
<dbReference type="RefSeq" id="WP_189986665.1">
    <property type="nucleotide sequence ID" value="NZ_BNBF01000045.1"/>
</dbReference>
<evidence type="ECO:0000313" key="2">
    <source>
        <dbReference type="EMBL" id="GHG77280.1"/>
    </source>
</evidence>
<feature type="transmembrane region" description="Helical" evidence="1">
    <location>
        <begin position="162"/>
        <end position="186"/>
    </location>
</feature>
<evidence type="ECO:0008006" key="4">
    <source>
        <dbReference type="Google" id="ProtNLM"/>
    </source>
</evidence>
<reference evidence="3" key="1">
    <citation type="journal article" date="2019" name="Int. J. Syst. Evol. Microbiol.">
        <title>The Global Catalogue of Microorganisms (GCM) 10K type strain sequencing project: providing services to taxonomists for standard genome sequencing and annotation.</title>
        <authorList>
            <consortium name="The Broad Institute Genomics Platform"/>
            <consortium name="The Broad Institute Genome Sequencing Center for Infectious Disease"/>
            <person name="Wu L."/>
            <person name="Ma J."/>
        </authorList>
    </citation>
    <scope>NUCLEOTIDE SEQUENCE [LARGE SCALE GENOMIC DNA]</scope>
    <source>
        <strain evidence="3">JCM 4253</strain>
    </source>
</reference>
<gene>
    <name evidence="2" type="ORF">GCM10018980_75520</name>
</gene>
<comment type="caution">
    <text evidence="2">The sequence shown here is derived from an EMBL/GenBank/DDBJ whole genome shotgun (WGS) entry which is preliminary data.</text>
</comment>
<feature type="transmembrane region" description="Helical" evidence="1">
    <location>
        <begin position="193"/>
        <end position="211"/>
    </location>
</feature>
<accession>A0A919F4B0</accession>
<feature type="transmembrane region" description="Helical" evidence="1">
    <location>
        <begin position="261"/>
        <end position="282"/>
    </location>
</feature>
<dbReference type="Proteomes" id="UP000619355">
    <property type="component" value="Unassembled WGS sequence"/>
</dbReference>
<protein>
    <recommendedName>
        <fullName evidence="4">ABC transporter permease</fullName>
    </recommendedName>
</protein>